<dbReference type="Pfam" id="PF07437">
    <property type="entry name" value="YfaZ"/>
    <property type="match status" value="1"/>
</dbReference>
<dbReference type="SUPFAM" id="SSF56935">
    <property type="entry name" value="Porins"/>
    <property type="match status" value="1"/>
</dbReference>
<reference evidence="2 3" key="1">
    <citation type="submission" date="2019-07" db="EMBL/GenBank/DDBJ databases">
        <title>Diversity of Bacteria from Kongsfjorden, Arctic.</title>
        <authorList>
            <person name="Yu Y."/>
        </authorList>
    </citation>
    <scope>NUCLEOTIDE SEQUENCE [LARGE SCALE GENOMIC DNA]</scope>
    <source>
        <strain evidence="2 3">SM1923</strain>
    </source>
</reference>
<feature type="signal peptide" evidence="1">
    <location>
        <begin position="1"/>
        <end position="25"/>
    </location>
</feature>
<sequence length="186" mass="19790">MTAHRNILGLSAAILAASLSAPALAGNADLNLNTEAVQGELNGEISNGVQLGGGILSSDDHDDVTAGHIQLLGTERTSEYDVGLGARWSQYDTDHGDGGGLGLGGYGYYYLPGAPRVSLGGYGYVTPDVATSNDLEHSYEYGLRARYQVIDNVEGYVGYRKVKADFENRDERTLDSGPLVGMRLQF</sequence>
<evidence type="ECO:0000313" key="3">
    <source>
        <dbReference type="Proteomes" id="UP000319941"/>
    </source>
</evidence>
<dbReference type="STRING" id="553385.GCA_000591415_02970"/>
<evidence type="ECO:0000313" key="2">
    <source>
        <dbReference type="EMBL" id="TVU71866.1"/>
    </source>
</evidence>
<gene>
    <name evidence="2" type="ORF">FQP86_04880</name>
</gene>
<proteinExistence type="predicted"/>
<name>A0A558HRV4_9GAMM</name>
<comment type="caution">
    <text evidence="2">The sequence shown here is derived from an EMBL/GenBank/DDBJ whole genome shotgun (WGS) entry which is preliminary data.</text>
</comment>
<keyword evidence="1" id="KW-0732">Signal</keyword>
<organism evidence="2 3">
    <name type="scientific">Cobetia crustatorum</name>
    <dbReference type="NCBI Taxonomy" id="553385"/>
    <lineage>
        <taxon>Bacteria</taxon>
        <taxon>Pseudomonadati</taxon>
        <taxon>Pseudomonadota</taxon>
        <taxon>Gammaproteobacteria</taxon>
        <taxon>Oceanospirillales</taxon>
        <taxon>Halomonadaceae</taxon>
        <taxon>Cobetia</taxon>
    </lineage>
</organism>
<accession>A0A558HRV4</accession>
<feature type="chain" id="PRO_5022225672" description="Porin family protein" evidence="1">
    <location>
        <begin position="26"/>
        <end position="186"/>
    </location>
</feature>
<evidence type="ECO:0000256" key="1">
    <source>
        <dbReference type="SAM" id="SignalP"/>
    </source>
</evidence>
<dbReference type="AlphaFoldDB" id="A0A558HRV4"/>
<dbReference type="RefSeq" id="WP_088743623.1">
    <property type="nucleotide sequence ID" value="NZ_CAWOWR010000087.1"/>
</dbReference>
<dbReference type="EMBL" id="VNFH01000003">
    <property type="protein sequence ID" value="TVU71866.1"/>
    <property type="molecule type" value="Genomic_DNA"/>
</dbReference>
<evidence type="ECO:0008006" key="4">
    <source>
        <dbReference type="Google" id="ProtNLM"/>
    </source>
</evidence>
<dbReference type="Proteomes" id="UP000319941">
    <property type="component" value="Unassembled WGS sequence"/>
</dbReference>
<dbReference type="OrthoDB" id="6366116at2"/>
<dbReference type="InterPro" id="IPR009998">
    <property type="entry name" value="YfaZ"/>
</dbReference>
<protein>
    <recommendedName>
        <fullName evidence="4">Porin family protein</fullName>
    </recommendedName>
</protein>
<keyword evidence="3" id="KW-1185">Reference proteome</keyword>